<feature type="signal peptide" evidence="1">
    <location>
        <begin position="1"/>
        <end position="20"/>
    </location>
</feature>
<proteinExistence type="predicted"/>
<reference evidence="4" key="2">
    <citation type="submission" date="2017-09" db="EMBL/GenBank/DDBJ databases">
        <title>FDA dAtabase for Regulatory Grade micrObial Sequences (FDA-ARGOS): Supporting development and validation of Infectious Disease Dx tests.</title>
        <authorList>
            <person name="Minogue T."/>
            <person name="Wolcott M."/>
            <person name="Wasieloski L."/>
            <person name="Aguilar W."/>
            <person name="Moore D."/>
            <person name="Tallon L."/>
            <person name="Sadzewicz L."/>
            <person name="Ott S."/>
            <person name="Zhao X."/>
            <person name="Nagaraj S."/>
            <person name="Vavikolanu K."/>
            <person name="Aluvathingal J."/>
            <person name="Nadendla S."/>
            <person name="Sichtig H."/>
        </authorList>
    </citation>
    <scope>NUCLEOTIDE SEQUENCE [LARGE SCALE GENOMIC DNA]</scope>
    <source>
        <strain evidence="4">FDAARGOS_404</strain>
    </source>
</reference>
<evidence type="ECO:0000256" key="1">
    <source>
        <dbReference type="SAM" id="SignalP"/>
    </source>
</evidence>
<keyword evidence="1" id="KW-0732">Signal</keyword>
<organism evidence="3 5">
    <name type="scientific">Leclercia adecarboxylata</name>
    <dbReference type="NCBI Taxonomy" id="83655"/>
    <lineage>
        <taxon>Bacteria</taxon>
        <taxon>Pseudomonadati</taxon>
        <taxon>Pseudomonadota</taxon>
        <taxon>Gammaproteobacteria</taxon>
        <taxon>Enterobacterales</taxon>
        <taxon>Enterobacteriaceae</taxon>
        <taxon>Leclercia</taxon>
    </lineage>
</organism>
<evidence type="ECO:0000313" key="5">
    <source>
        <dbReference type="Proteomes" id="UP000310719"/>
    </source>
</evidence>
<feature type="chain" id="PRO_5036125010" evidence="1">
    <location>
        <begin position="21"/>
        <end position="239"/>
    </location>
</feature>
<dbReference type="EMBL" id="PDLK01000002">
    <property type="protein sequence ID" value="PHH05771.1"/>
    <property type="molecule type" value="Genomic_DNA"/>
</dbReference>
<dbReference type="STRING" id="83655.APT61_03945"/>
<accession>A0A4U9IMH3</accession>
<dbReference type="Pfam" id="PF11101">
    <property type="entry name" value="DUF2884"/>
    <property type="match status" value="1"/>
</dbReference>
<dbReference type="Proteomes" id="UP000310719">
    <property type="component" value="Chromosome"/>
</dbReference>
<reference evidence="2" key="1">
    <citation type="submission" date="2017-09" db="EMBL/GenBank/DDBJ databases">
        <title>FDA dAtabase for Regulatory Grade micrObial Sequences (FDA-ARGOS): Supporting development and validation of Infectious Disease Dx tests.</title>
        <authorList>
            <person name="Minogue T."/>
            <person name="Wolcott M."/>
            <person name="Wasieloski L."/>
            <person name="Aguilar W."/>
            <person name="Moore D."/>
            <person name="Tallon L.J."/>
            <person name="Sadzewicz L."/>
            <person name="Ott S."/>
            <person name="Zhao X."/>
            <person name="Nagaraj S."/>
            <person name="Vavikolanu K."/>
            <person name="Aluvathingal J."/>
            <person name="Nadendla S."/>
            <person name="Sichtig H."/>
        </authorList>
    </citation>
    <scope>NUCLEOTIDE SEQUENCE</scope>
    <source>
        <strain evidence="2">FDAARGOS_404</strain>
    </source>
</reference>
<evidence type="ECO:0000313" key="3">
    <source>
        <dbReference type="EMBL" id="VTP78045.1"/>
    </source>
</evidence>
<sequence length="239" mass="26125">MMRKTLLAAALMTTALAAHADYKCEVTPRDDVILSPQTVQVKGENGNLVITPDGNVMFNGKQYTLSAAQREQAKDYQADLRSALPWIDEGALTRVEKGRVALDKIIAKEVGESSNMRSRLTKLDAQLKEQMNRIIEHRTDGLTFHYQAIDQVRADGQQLVNQAMGGILQDSINEMGAKAVLKGGGNPLQGVLGSLGGLQTSIQNEWKNQEADFKAFGKDVCKRVVSLEESRKGLVGSLK</sequence>
<dbReference type="NCBIfam" id="NF007913">
    <property type="entry name" value="PRK10626.1"/>
    <property type="match status" value="1"/>
</dbReference>
<evidence type="ECO:0000313" key="4">
    <source>
        <dbReference type="Proteomes" id="UP000222768"/>
    </source>
</evidence>
<evidence type="ECO:0000313" key="2">
    <source>
        <dbReference type="EMBL" id="PHH05771.1"/>
    </source>
</evidence>
<name>A0A4U9IMH3_9ENTR</name>
<dbReference type="EMBL" id="LR590464">
    <property type="protein sequence ID" value="VTP78045.1"/>
    <property type="molecule type" value="Genomic_DNA"/>
</dbReference>
<protein>
    <submittedName>
        <fullName evidence="3">Protein of uncharacterized function (DUF2884)</fullName>
    </submittedName>
</protein>
<gene>
    <name evidence="2" type="ORF">CRX53_18375</name>
    <name evidence="3" type="ORF">NCTC13032_06084</name>
</gene>
<dbReference type="Proteomes" id="UP000222768">
    <property type="component" value="Unassembled WGS sequence"/>
</dbReference>
<dbReference type="AlphaFoldDB" id="A0A4U9IMH3"/>
<dbReference type="InterPro" id="IPR021307">
    <property type="entry name" value="DUF2884"/>
</dbReference>
<dbReference type="RefSeq" id="WP_032613965.1">
    <property type="nucleotide sequence ID" value="NZ_CP083630.1"/>
</dbReference>
<reference evidence="3 5" key="3">
    <citation type="submission" date="2019-05" db="EMBL/GenBank/DDBJ databases">
        <authorList>
            <consortium name="Pathogen Informatics"/>
        </authorList>
    </citation>
    <scope>NUCLEOTIDE SEQUENCE [LARGE SCALE GENOMIC DNA]</scope>
    <source>
        <strain evidence="3 5">NCTC13032</strain>
    </source>
</reference>